<dbReference type="InterPro" id="IPR017687">
    <property type="entry name" value="BamB"/>
</dbReference>
<dbReference type="GO" id="GO:0009279">
    <property type="term" value="C:cell outer membrane"/>
    <property type="evidence" value="ECO:0007669"/>
    <property type="project" value="UniProtKB-SubCell"/>
</dbReference>
<evidence type="ECO:0000313" key="6">
    <source>
        <dbReference type="EMBL" id="EEO29165.1"/>
    </source>
</evidence>
<accession>C3X7I9</accession>
<keyword evidence="3 4" id="KW-0998">Cell outer membrane</keyword>
<name>C3X7I9_OXAFO</name>
<feature type="domain" description="Pyrrolo-quinoline quinone repeat" evidence="5">
    <location>
        <begin position="74"/>
        <end position="304"/>
    </location>
</feature>
<dbReference type="GO" id="GO:0051205">
    <property type="term" value="P:protein insertion into membrane"/>
    <property type="evidence" value="ECO:0007669"/>
    <property type="project" value="UniProtKB-UniRule"/>
</dbReference>
<dbReference type="InterPro" id="IPR018391">
    <property type="entry name" value="PQQ_b-propeller_rpt"/>
</dbReference>
<dbReference type="HAMAP" id="MF_00923">
    <property type="entry name" value="OM_assembly_BamB"/>
    <property type="match status" value="1"/>
</dbReference>
<comment type="subcellular location">
    <subcellularLocation>
        <location evidence="4">Cell outer membrane</location>
    </subcellularLocation>
</comment>
<dbReference type="eggNOG" id="COG1520">
    <property type="taxonomic scope" value="Bacteria"/>
</dbReference>
<organism evidence="6 7">
    <name type="scientific">Oxalobacter formigenes OXCC13</name>
    <dbReference type="NCBI Taxonomy" id="556269"/>
    <lineage>
        <taxon>Bacteria</taxon>
        <taxon>Pseudomonadati</taxon>
        <taxon>Pseudomonadota</taxon>
        <taxon>Betaproteobacteria</taxon>
        <taxon>Burkholderiales</taxon>
        <taxon>Oxalobacteraceae</taxon>
        <taxon>Oxalobacter</taxon>
    </lineage>
</organism>
<proteinExistence type="inferred from homology"/>
<dbReference type="Proteomes" id="UP000005089">
    <property type="component" value="Unassembled WGS sequence"/>
</dbReference>
<evidence type="ECO:0000256" key="1">
    <source>
        <dbReference type="ARBA" id="ARBA00022729"/>
    </source>
</evidence>
<dbReference type="SUPFAM" id="SSF50998">
    <property type="entry name" value="Quinoprotein alcohol dehydrogenase-like"/>
    <property type="match status" value="1"/>
</dbReference>
<keyword evidence="2 4" id="KW-0472">Membrane</keyword>
<evidence type="ECO:0000313" key="7">
    <source>
        <dbReference type="Proteomes" id="UP000005089"/>
    </source>
</evidence>
<comment type="similarity">
    <text evidence="4">Belongs to the BamB family.</text>
</comment>
<dbReference type="InterPro" id="IPR011047">
    <property type="entry name" value="Quinoprotein_ADH-like_sf"/>
</dbReference>
<dbReference type="SMART" id="SM00564">
    <property type="entry name" value="PQQ"/>
    <property type="match status" value="6"/>
</dbReference>
<dbReference type="Pfam" id="PF13360">
    <property type="entry name" value="PQQ_2"/>
    <property type="match status" value="1"/>
</dbReference>
<evidence type="ECO:0000256" key="4">
    <source>
        <dbReference type="HAMAP-Rule" id="MF_00923"/>
    </source>
</evidence>
<evidence type="ECO:0000256" key="3">
    <source>
        <dbReference type="ARBA" id="ARBA00023237"/>
    </source>
</evidence>
<dbReference type="PANTHER" id="PTHR34512">
    <property type="entry name" value="CELL SURFACE PROTEIN"/>
    <property type="match status" value="1"/>
</dbReference>
<keyword evidence="6" id="KW-0449">Lipoprotein</keyword>
<dbReference type="InterPro" id="IPR002372">
    <property type="entry name" value="PQQ_rpt_dom"/>
</dbReference>
<sequence precursor="true">MAFALAGASLLLLSGCSMFSWFSKPAPRHPPAELVQFTPSKTPQRVWSVNVGSADNYTFAPAYTFDAIYAAAADGTVVKVDPATGGEIWRKNVGMNLTAGVASDGHTVVVAGEKGNLIALDSDGNEKWKSPVSTEILTTPVIAQDIVVIRSMDNQIAGYDANTGERRWMVPYRAPALMLRSSPGIATIGPTAIVALPGGRMISMMLNNGAIRWEVPIGEPRGATELERIADVSGVPAIYGQGVCATAYQGRMGCFDVVNGSVYWVKDFSSKVGVSIDESLVYAVDTADKVYAFSNLRGQSVWRNDKMTYRDLTTPVPFRSTVAVGDAKGFIHFLSAYDGSFKARIETDGSAISTTPLVAADRLVVQTRAGSLQAFTLD</sequence>
<keyword evidence="1 4" id="KW-0732">Signal</keyword>
<dbReference type="EMBL" id="GG658170">
    <property type="protein sequence ID" value="EEO29165.1"/>
    <property type="molecule type" value="Genomic_DNA"/>
</dbReference>
<dbReference type="InterPro" id="IPR015943">
    <property type="entry name" value="WD40/YVTN_repeat-like_dom_sf"/>
</dbReference>
<feature type="chain" id="PRO_5015206313" description="Outer membrane protein assembly factor BamB" evidence="4">
    <location>
        <begin position="20"/>
        <end position="378"/>
    </location>
</feature>
<feature type="signal peptide" evidence="4">
    <location>
        <begin position="1"/>
        <end position="19"/>
    </location>
</feature>
<dbReference type="Gene3D" id="2.130.10.10">
    <property type="entry name" value="YVTN repeat-like/Quinoprotein amine dehydrogenase"/>
    <property type="match status" value="1"/>
</dbReference>
<reference evidence="6 7" key="1">
    <citation type="submission" date="2009-02" db="EMBL/GenBank/DDBJ databases">
        <title>The Genome Sequence of Oxalobacter formigenes OXCC13.</title>
        <authorList>
            <consortium name="The Broad Institute Genome Sequencing Platform"/>
            <person name="Ward D."/>
            <person name="Young S.K."/>
            <person name="Kodira C.D."/>
            <person name="Zeng Q."/>
            <person name="Koehrsen M."/>
            <person name="Alvarado L."/>
            <person name="Berlin A."/>
            <person name="Borenstein D."/>
            <person name="Chen Z."/>
            <person name="Engels R."/>
            <person name="Freedman E."/>
            <person name="Gellesch M."/>
            <person name="Goldberg J."/>
            <person name="Griggs A."/>
            <person name="Gujja S."/>
            <person name="Heiman D."/>
            <person name="Hepburn T."/>
            <person name="Howarth C."/>
            <person name="Jen D."/>
            <person name="Larson L."/>
            <person name="Lewis B."/>
            <person name="Mehta T."/>
            <person name="Park D."/>
            <person name="Pearson M."/>
            <person name="Roberts A."/>
            <person name="Saif S."/>
            <person name="Shea T."/>
            <person name="Shenoy N."/>
            <person name="Sisk P."/>
            <person name="Stolte C."/>
            <person name="Sykes S."/>
            <person name="Walk T."/>
            <person name="White J."/>
            <person name="Yandava C."/>
            <person name="Allison M.J."/>
            <person name="Lander E."/>
            <person name="Nusbaum C."/>
            <person name="Galagan J."/>
            <person name="Birren B."/>
        </authorList>
    </citation>
    <scope>NUCLEOTIDE SEQUENCE [LARGE SCALE GENOMIC DNA]</scope>
    <source>
        <strain evidence="6 7">OXCC13</strain>
    </source>
</reference>
<dbReference type="NCBIfam" id="TIGR03300">
    <property type="entry name" value="assembly_YfgL"/>
    <property type="match status" value="1"/>
</dbReference>
<evidence type="ECO:0000256" key="2">
    <source>
        <dbReference type="ARBA" id="ARBA00023136"/>
    </source>
</evidence>
<comment type="subunit">
    <text evidence="4">Part of the Bam complex.</text>
</comment>
<dbReference type="HOGENOM" id="CLU_027480_0_1_4"/>
<gene>
    <name evidence="6" type="primary">yfgL</name>
    <name evidence="4" type="synonym">bamB</name>
    <name evidence="6" type="ORF">OFBG_00193</name>
</gene>
<dbReference type="STRING" id="847.BRW83_2085"/>
<keyword evidence="7" id="KW-1185">Reference proteome</keyword>
<protein>
    <recommendedName>
        <fullName evidence="4">Outer membrane protein assembly factor BamB</fullName>
    </recommendedName>
</protein>
<dbReference type="GO" id="GO:0043165">
    <property type="term" value="P:Gram-negative-bacterium-type cell outer membrane assembly"/>
    <property type="evidence" value="ECO:0007669"/>
    <property type="project" value="UniProtKB-UniRule"/>
</dbReference>
<evidence type="ECO:0000259" key="5">
    <source>
        <dbReference type="Pfam" id="PF13360"/>
    </source>
</evidence>
<dbReference type="PANTHER" id="PTHR34512:SF30">
    <property type="entry name" value="OUTER MEMBRANE PROTEIN ASSEMBLY FACTOR BAMB"/>
    <property type="match status" value="1"/>
</dbReference>
<dbReference type="AlphaFoldDB" id="C3X7I9"/>
<comment type="function">
    <text evidence="4">Part of the outer membrane protein assembly complex, which is involved in assembly and insertion of beta-barrel proteins into the outer membrane.</text>
</comment>